<evidence type="ECO:0000313" key="6">
    <source>
        <dbReference type="EMBL" id="AEI81608.1"/>
    </source>
</evidence>
<dbReference type="GO" id="GO:0030288">
    <property type="term" value="C:outer membrane-bounded periplasmic space"/>
    <property type="evidence" value="ECO:0007669"/>
    <property type="project" value="TreeGrafter"/>
</dbReference>
<dbReference type="AlphaFoldDB" id="F8GVW6"/>
<dbReference type="SUPFAM" id="SSF53706">
    <property type="entry name" value="Formate dehydrogenase/DMSO reductase, domains 1-3"/>
    <property type="match status" value="1"/>
</dbReference>
<dbReference type="HOGENOM" id="CLU_1640942_0_0_4"/>
<dbReference type="Pfam" id="PF00384">
    <property type="entry name" value="Molybdopterin"/>
    <property type="match status" value="1"/>
</dbReference>
<sequence>MWRCVARNRREAWARPQTVIVQDICWTATARHADIVLPVTTALERNDIGGSSRNRHVLAMHQAIAPLHRAPAATSLRRVRRRGRITADEGGLFIPATRAGDLVHEGASIGDTLKLDASLTAVKPFTHDGIPIGLRSDPVVHTGERLAFVETQLVKHFIQKR</sequence>
<dbReference type="EMBL" id="CP002879">
    <property type="protein sequence ID" value="AEI81608.1"/>
    <property type="molecule type" value="Genomic_DNA"/>
</dbReference>
<dbReference type="PROSITE" id="PS00490">
    <property type="entry name" value="MOLYBDOPTERIN_PROK_2"/>
    <property type="match status" value="1"/>
</dbReference>
<protein>
    <recommendedName>
        <fullName evidence="5">Molybdopterin oxidoreductase domain-containing protein</fullName>
    </recommendedName>
</protein>
<evidence type="ECO:0000313" key="7">
    <source>
        <dbReference type="Proteomes" id="UP000006798"/>
    </source>
</evidence>
<keyword evidence="6" id="KW-0614">Plasmid</keyword>
<dbReference type="GO" id="GO:0009061">
    <property type="term" value="P:anaerobic respiration"/>
    <property type="evidence" value="ECO:0007669"/>
    <property type="project" value="TreeGrafter"/>
</dbReference>
<dbReference type="InterPro" id="IPR006655">
    <property type="entry name" value="Mopterin_OxRdtase_prok_CS"/>
</dbReference>
<evidence type="ECO:0000256" key="1">
    <source>
        <dbReference type="ARBA" id="ARBA00001942"/>
    </source>
</evidence>
<dbReference type="GO" id="GO:0016491">
    <property type="term" value="F:oxidoreductase activity"/>
    <property type="evidence" value="ECO:0007669"/>
    <property type="project" value="UniProtKB-KW"/>
</dbReference>
<reference evidence="6 7" key="1">
    <citation type="journal article" date="2011" name="J. Bacteriol.">
        <title>Complete genome sequence of the type strain Cupriavidus necator N-1.</title>
        <authorList>
            <person name="Poehlein A."/>
            <person name="Kusian B."/>
            <person name="Friedrich B."/>
            <person name="Daniel R."/>
            <person name="Bowien B."/>
        </authorList>
    </citation>
    <scope>NUCLEOTIDE SEQUENCE [LARGE SCALE GENOMIC DNA]</scope>
    <source>
        <strain evidence="7">ATCC 43291 / DSM 13513 / CCUG 52238 / LMG 8453 / N-1</strain>
        <plasmid evidence="6 7">pBB1</plasmid>
    </source>
</reference>
<gene>
    <name evidence="6" type="ordered locus">CNE_BB1p01810</name>
</gene>
<evidence type="ECO:0000256" key="2">
    <source>
        <dbReference type="ARBA" id="ARBA00022505"/>
    </source>
</evidence>
<accession>F8GVW6</accession>
<evidence type="ECO:0000259" key="5">
    <source>
        <dbReference type="Pfam" id="PF00384"/>
    </source>
</evidence>
<evidence type="ECO:0000256" key="4">
    <source>
        <dbReference type="ARBA" id="ARBA00023002"/>
    </source>
</evidence>
<proteinExistence type="predicted"/>
<keyword evidence="4" id="KW-0560">Oxidoreductase</keyword>
<geneLocation type="plasmid" evidence="6 7">
    <name>pBB1</name>
</geneLocation>
<feature type="domain" description="Molybdopterin oxidoreductase" evidence="5">
    <location>
        <begin position="10"/>
        <end position="66"/>
    </location>
</feature>
<comment type="cofactor">
    <cofactor evidence="1">
        <name>Mo-bis(molybdopterin guanine dinucleotide)</name>
        <dbReference type="ChEBI" id="CHEBI:60539"/>
    </cofactor>
</comment>
<name>F8GVW6_CUPNN</name>
<dbReference type="PANTHER" id="PTHR43742">
    <property type="entry name" value="TRIMETHYLAMINE-N-OXIDE REDUCTASE"/>
    <property type="match status" value="1"/>
</dbReference>
<dbReference type="InterPro" id="IPR006656">
    <property type="entry name" value="Mopterin_OxRdtase"/>
</dbReference>
<keyword evidence="3" id="KW-0479">Metal-binding</keyword>
<keyword evidence="2" id="KW-0500">Molybdenum</keyword>
<dbReference type="GO" id="GO:0009055">
    <property type="term" value="F:electron transfer activity"/>
    <property type="evidence" value="ECO:0007669"/>
    <property type="project" value="TreeGrafter"/>
</dbReference>
<dbReference type="InterPro" id="IPR050612">
    <property type="entry name" value="Prok_Mopterin_Oxidored"/>
</dbReference>
<dbReference type="KEGG" id="cnc:CNE_BB1p01810"/>
<organism evidence="6 7">
    <name type="scientific">Cupriavidus necator (strain ATCC 43291 / DSM 13513 / CCUG 52238 / LMG 8453 / N-1)</name>
    <name type="common">Ralstonia eutropha</name>
    <dbReference type="NCBI Taxonomy" id="1042878"/>
    <lineage>
        <taxon>Bacteria</taxon>
        <taxon>Pseudomonadati</taxon>
        <taxon>Pseudomonadota</taxon>
        <taxon>Betaproteobacteria</taxon>
        <taxon>Burkholderiales</taxon>
        <taxon>Burkholderiaceae</taxon>
        <taxon>Cupriavidus</taxon>
    </lineage>
</organism>
<dbReference type="PANTHER" id="PTHR43742:SF10">
    <property type="entry name" value="TRIMETHYLAMINE-N-OXIDE REDUCTASE 2"/>
    <property type="match status" value="1"/>
</dbReference>
<evidence type="ECO:0000256" key="3">
    <source>
        <dbReference type="ARBA" id="ARBA00022723"/>
    </source>
</evidence>
<dbReference type="Gene3D" id="3.40.50.740">
    <property type="match status" value="1"/>
</dbReference>
<dbReference type="GO" id="GO:0030151">
    <property type="term" value="F:molybdenum ion binding"/>
    <property type="evidence" value="ECO:0007669"/>
    <property type="project" value="TreeGrafter"/>
</dbReference>
<dbReference type="Proteomes" id="UP000006798">
    <property type="component" value="Plasmid pBB1"/>
</dbReference>